<keyword evidence="3" id="KW-1185">Reference proteome</keyword>
<dbReference type="Gene3D" id="3.40.50.150">
    <property type="entry name" value="Vaccinia Virus protein VP39"/>
    <property type="match status" value="1"/>
</dbReference>
<dbReference type="CDD" id="cd02440">
    <property type="entry name" value="AdoMet_MTases"/>
    <property type="match status" value="1"/>
</dbReference>
<name>I6ZVZ3_MELRP</name>
<dbReference type="eggNOG" id="COG2226">
    <property type="taxonomic scope" value="Bacteria"/>
</dbReference>
<dbReference type="GO" id="GO:0032259">
    <property type="term" value="P:methylation"/>
    <property type="evidence" value="ECO:0007669"/>
    <property type="project" value="UniProtKB-KW"/>
</dbReference>
<dbReference type="AlphaFoldDB" id="I6ZVZ3"/>
<dbReference type="GO" id="GO:0008168">
    <property type="term" value="F:methyltransferase activity"/>
    <property type="evidence" value="ECO:0007669"/>
    <property type="project" value="UniProtKB-KW"/>
</dbReference>
<dbReference type="EMBL" id="CP003557">
    <property type="protein sequence ID" value="AFN73253.1"/>
    <property type="molecule type" value="Genomic_DNA"/>
</dbReference>
<reference evidence="2 3" key="1">
    <citation type="journal article" date="2013" name="PLoS ONE">
        <title>Genomic analysis of Melioribacter roseus, facultatively anaerobic organotrophic bacterium representing a novel deep lineage within Bacteriodetes/Chlorobi group.</title>
        <authorList>
            <person name="Kadnikov V.V."/>
            <person name="Mardanov A.V."/>
            <person name="Podosokorskaya O.A."/>
            <person name="Gavrilov S.N."/>
            <person name="Kublanov I.V."/>
            <person name="Beletsky A.V."/>
            <person name="Bonch-Osmolovskaya E.A."/>
            <person name="Ravin N.V."/>
        </authorList>
    </citation>
    <scope>NUCLEOTIDE SEQUENCE [LARGE SCALE GENOMIC DNA]</scope>
    <source>
        <strain evidence="3">JCM 17771 / P3M-2</strain>
    </source>
</reference>
<keyword evidence="2" id="KW-0808">Transferase</keyword>
<dbReference type="KEGG" id="mro:MROS_0009"/>
<keyword evidence="2" id="KW-0489">Methyltransferase</keyword>
<dbReference type="InterPro" id="IPR029063">
    <property type="entry name" value="SAM-dependent_MTases_sf"/>
</dbReference>
<evidence type="ECO:0000313" key="3">
    <source>
        <dbReference type="Proteomes" id="UP000009011"/>
    </source>
</evidence>
<organism evidence="2 3">
    <name type="scientific">Melioribacter roseus (strain DSM 23840 / JCM 17771 / VKM B-2668 / P3M-2)</name>
    <dbReference type="NCBI Taxonomy" id="1191523"/>
    <lineage>
        <taxon>Bacteria</taxon>
        <taxon>Pseudomonadati</taxon>
        <taxon>Ignavibacteriota</taxon>
        <taxon>Ignavibacteria</taxon>
        <taxon>Ignavibacteriales</taxon>
        <taxon>Melioribacteraceae</taxon>
        <taxon>Melioribacter</taxon>
    </lineage>
</organism>
<sequence length="244" mass="28621">MNDKTAPQYSALAKIYAHLMRSIDYKDWAEYLLEIAAELDTEKFRALELAAGSGELSRLLSNKFADYVATDYSINMLKLINAPVKIVCCDMTSLPFKNKYNFIFSTFDSINYLLNKDKLKKLFAEVERCLDSPGIFTFDVSLEPNSIKHAKYLNRKGKVGKIRYIQKSYYDREEKIHYNNFEIIMEDGTKYYEEHRQRIYAMEEYLEAIDESGLYVENCFDAFTFDDVRNDSERAQFILKKKPC</sequence>
<dbReference type="Gene3D" id="2.20.25.110">
    <property type="entry name" value="S-adenosyl-L-methionine-dependent methyltransferases"/>
    <property type="match status" value="1"/>
</dbReference>
<dbReference type="InterPro" id="IPR041698">
    <property type="entry name" value="Methyltransf_25"/>
</dbReference>
<dbReference type="HOGENOM" id="CLU_069129_5_0_10"/>
<dbReference type="STRING" id="1191523.MROS_0009"/>
<feature type="domain" description="Methyltransferase" evidence="1">
    <location>
        <begin position="47"/>
        <end position="132"/>
    </location>
</feature>
<accession>I6ZVZ3</accession>
<proteinExistence type="predicted"/>
<protein>
    <submittedName>
        <fullName evidence="2">Methyltransferase type 11</fullName>
    </submittedName>
</protein>
<evidence type="ECO:0000259" key="1">
    <source>
        <dbReference type="Pfam" id="PF13649"/>
    </source>
</evidence>
<dbReference type="RefSeq" id="WP_014854690.1">
    <property type="nucleotide sequence ID" value="NC_018178.1"/>
</dbReference>
<gene>
    <name evidence="2" type="ordered locus">MROS_0009</name>
</gene>
<dbReference type="OrthoDB" id="9789123at2"/>
<dbReference type="SUPFAM" id="SSF53335">
    <property type="entry name" value="S-adenosyl-L-methionine-dependent methyltransferases"/>
    <property type="match status" value="1"/>
</dbReference>
<dbReference type="Pfam" id="PF13649">
    <property type="entry name" value="Methyltransf_25"/>
    <property type="match status" value="1"/>
</dbReference>
<evidence type="ECO:0000313" key="2">
    <source>
        <dbReference type="EMBL" id="AFN73253.1"/>
    </source>
</evidence>
<dbReference type="Proteomes" id="UP000009011">
    <property type="component" value="Chromosome"/>
</dbReference>